<dbReference type="FunFam" id="2.30.29.30:FF:000236">
    <property type="entry name" value="Unconventional myosin-X"/>
    <property type="match status" value="1"/>
</dbReference>
<keyword evidence="9" id="KW-0112">Calmodulin-binding</keyword>
<dbReference type="GO" id="GO:0060002">
    <property type="term" value="F:plus-end directed microfilament motor activity"/>
    <property type="evidence" value="ECO:0007669"/>
    <property type="project" value="TreeGrafter"/>
</dbReference>
<comment type="subcellular location">
    <subcellularLocation>
        <location evidence="1">Cell membrane</location>
    </subcellularLocation>
    <subcellularLocation>
        <location evidence="3">Cell projection</location>
        <location evidence="3">Ruffle</location>
    </subcellularLocation>
    <subcellularLocation>
        <location evidence="4">Cytoplasm</location>
        <location evidence="4">Cell cortex</location>
    </subcellularLocation>
    <subcellularLocation>
        <location evidence="2">Cytoplasm</location>
        <location evidence="2">Cytoskeleton</location>
    </subcellularLocation>
</comment>
<dbReference type="PROSITE" id="PS50003">
    <property type="entry name" value="PH_DOMAIN"/>
    <property type="match status" value="2"/>
</dbReference>
<dbReference type="Pfam" id="PF16735">
    <property type="entry name" value="MYO10_CC"/>
    <property type="match status" value="1"/>
</dbReference>
<dbReference type="CDD" id="cd13297">
    <property type="entry name" value="PH3_MyoX-like"/>
    <property type="match status" value="1"/>
</dbReference>
<dbReference type="GO" id="GO:0005938">
    <property type="term" value="C:cell cortex"/>
    <property type="evidence" value="ECO:0007669"/>
    <property type="project" value="UniProtKB-SubCell"/>
</dbReference>
<dbReference type="Pfam" id="PF00373">
    <property type="entry name" value="FERM_M"/>
    <property type="match status" value="1"/>
</dbReference>
<dbReference type="Gene3D" id="1.20.5.170">
    <property type="match status" value="1"/>
</dbReference>
<keyword evidence="6" id="KW-1003">Cell membrane</keyword>
<dbReference type="Ensembl" id="ENSUAMT00000035245.1">
    <property type="protein sequence ID" value="ENSUAMP00000031607.1"/>
    <property type="gene ID" value="ENSUAMG00000024179.1"/>
</dbReference>
<name>A0A452SGN7_URSAM</name>
<dbReference type="InterPro" id="IPR000299">
    <property type="entry name" value="FERM_domain"/>
</dbReference>
<dbReference type="Gene3D" id="1.20.5.190">
    <property type="match status" value="1"/>
</dbReference>
<feature type="region of interest" description="Disordered" evidence="16">
    <location>
        <begin position="176"/>
        <end position="195"/>
    </location>
</feature>
<dbReference type="GO" id="GO:0005524">
    <property type="term" value="F:ATP binding"/>
    <property type="evidence" value="ECO:0007669"/>
    <property type="project" value="InterPro"/>
</dbReference>
<dbReference type="InterPro" id="IPR000857">
    <property type="entry name" value="MyTH4_dom"/>
</dbReference>
<dbReference type="InterPro" id="IPR001609">
    <property type="entry name" value="Myosin_head_motor_dom-like"/>
</dbReference>
<evidence type="ECO:0000256" key="7">
    <source>
        <dbReference type="ARBA" id="ARBA00022553"/>
    </source>
</evidence>
<dbReference type="Pfam" id="PF00612">
    <property type="entry name" value="IQ"/>
    <property type="match status" value="3"/>
</dbReference>
<evidence type="ECO:0000256" key="13">
    <source>
        <dbReference type="ARBA" id="ARBA00023212"/>
    </source>
</evidence>
<evidence type="ECO:0000256" key="14">
    <source>
        <dbReference type="ARBA" id="ARBA00023273"/>
    </source>
</evidence>
<dbReference type="GO" id="GO:0051015">
    <property type="term" value="F:actin filament binding"/>
    <property type="evidence" value="ECO:0007669"/>
    <property type="project" value="TreeGrafter"/>
</dbReference>
<evidence type="ECO:0000256" key="8">
    <source>
        <dbReference type="ARBA" id="ARBA00022737"/>
    </source>
</evidence>
<dbReference type="PANTHER" id="PTHR46049">
    <property type="entry name" value="AGAP003327-PA"/>
    <property type="match status" value="1"/>
</dbReference>
<dbReference type="InterPro" id="IPR001849">
    <property type="entry name" value="PH_domain"/>
</dbReference>
<dbReference type="SMART" id="SM00233">
    <property type="entry name" value="PH"/>
    <property type="match status" value="2"/>
</dbReference>
<keyword evidence="15" id="KW-0505">Motor protein</keyword>
<evidence type="ECO:0000256" key="4">
    <source>
        <dbReference type="ARBA" id="ARBA00004544"/>
    </source>
</evidence>
<dbReference type="SMART" id="SM00295">
    <property type="entry name" value="B41"/>
    <property type="match status" value="1"/>
</dbReference>
<dbReference type="FunFam" id="2.30.29.30:FF:000195">
    <property type="entry name" value="Unconventional myosin-X"/>
    <property type="match status" value="1"/>
</dbReference>
<dbReference type="CDD" id="cd13296">
    <property type="entry name" value="PH2_MyoX"/>
    <property type="match status" value="1"/>
</dbReference>
<evidence type="ECO:0000256" key="2">
    <source>
        <dbReference type="ARBA" id="ARBA00004245"/>
    </source>
</evidence>
<keyword evidence="13" id="KW-0963">Cytoplasm</keyword>
<dbReference type="SUPFAM" id="SSF52540">
    <property type="entry name" value="P-loop containing nucleoside triphosphate hydrolases"/>
    <property type="match status" value="1"/>
</dbReference>
<dbReference type="GO" id="GO:0005886">
    <property type="term" value="C:plasma membrane"/>
    <property type="evidence" value="ECO:0007669"/>
    <property type="project" value="UniProtKB-SubCell"/>
</dbReference>
<feature type="domain" description="FERM" evidence="18">
    <location>
        <begin position="1014"/>
        <end position="1358"/>
    </location>
</feature>
<protein>
    <recommendedName>
        <fullName evidence="23">Myosin X</fullName>
    </recommendedName>
</protein>
<evidence type="ECO:0008006" key="23">
    <source>
        <dbReference type="Google" id="ProtNLM"/>
    </source>
</evidence>
<feature type="region of interest" description="Disordered" evidence="16">
    <location>
        <begin position="305"/>
        <end position="407"/>
    </location>
</feature>
<dbReference type="FunFam" id="3.10.20.90:FF:000126">
    <property type="entry name" value="unconventional myosin-X"/>
    <property type="match status" value="1"/>
</dbReference>
<feature type="domain" description="Myosin motor" evidence="20">
    <location>
        <begin position="1"/>
        <end position="96"/>
    </location>
</feature>
<evidence type="ECO:0000256" key="11">
    <source>
        <dbReference type="ARBA" id="ARBA00023054"/>
    </source>
</evidence>
<dbReference type="GO" id="GO:0005547">
    <property type="term" value="F:phosphatidylinositol-3,4,5-trisphosphate binding"/>
    <property type="evidence" value="ECO:0007669"/>
    <property type="project" value="TreeGrafter"/>
</dbReference>
<evidence type="ECO:0000259" key="19">
    <source>
        <dbReference type="PROSITE" id="PS51016"/>
    </source>
</evidence>
<evidence type="ECO:0000256" key="16">
    <source>
        <dbReference type="SAM" id="MobiDB-lite"/>
    </source>
</evidence>
<dbReference type="Pfam" id="PF21989">
    <property type="entry name" value="RA_2"/>
    <property type="match status" value="1"/>
</dbReference>
<dbReference type="PROSITE" id="PS51456">
    <property type="entry name" value="MYOSIN_MOTOR"/>
    <property type="match status" value="1"/>
</dbReference>
<evidence type="ECO:0000313" key="22">
    <source>
        <dbReference type="Proteomes" id="UP000291022"/>
    </source>
</evidence>
<evidence type="ECO:0000259" key="17">
    <source>
        <dbReference type="PROSITE" id="PS50003"/>
    </source>
</evidence>
<keyword evidence="12" id="KW-0472">Membrane</keyword>
<dbReference type="Gene3D" id="2.30.29.30">
    <property type="entry name" value="Pleckstrin-homology domain (PH domain)/Phosphotyrosine-binding domain (PTB)"/>
    <property type="match status" value="4"/>
</dbReference>
<dbReference type="GO" id="GO:0030175">
    <property type="term" value="C:filopodium"/>
    <property type="evidence" value="ECO:0007669"/>
    <property type="project" value="TreeGrafter"/>
</dbReference>
<dbReference type="GO" id="GO:0016459">
    <property type="term" value="C:myosin complex"/>
    <property type="evidence" value="ECO:0007669"/>
    <property type="project" value="UniProtKB-KW"/>
</dbReference>
<dbReference type="Gene3D" id="3.10.20.90">
    <property type="entry name" value="Phosphatidylinositol 3-kinase Catalytic Subunit, Chain A, domain 1"/>
    <property type="match status" value="1"/>
</dbReference>
<dbReference type="InterPro" id="IPR038185">
    <property type="entry name" value="MyTH4_dom_sf"/>
</dbReference>
<keyword evidence="7" id="KW-0597">Phosphoprotein</keyword>
<dbReference type="PROSITE" id="PS50057">
    <property type="entry name" value="FERM_3"/>
    <property type="match status" value="1"/>
</dbReference>
<comment type="similarity">
    <text evidence="15">Belongs to the TRAFAC class myosin-kinesin ATPase superfamily. Myosin family.</text>
</comment>
<feature type="domain" description="MyTH4" evidence="19">
    <location>
        <begin position="861"/>
        <end position="1009"/>
    </location>
</feature>
<evidence type="ECO:0000256" key="1">
    <source>
        <dbReference type="ARBA" id="ARBA00004236"/>
    </source>
</evidence>
<dbReference type="Pfam" id="PF00784">
    <property type="entry name" value="MyTH4"/>
    <property type="match status" value="1"/>
</dbReference>
<dbReference type="Gene3D" id="6.20.240.20">
    <property type="match status" value="1"/>
</dbReference>
<reference evidence="21" key="3">
    <citation type="submission" date="2025-09" db="UniProtKB">
        <authorList>
            <consortium name="Ensembl"/>
        </authorList>
    </citation>
    <scope>IDENTIFICATION</scope>
</reference>
<evidence type="ECO:0000256" key="6">
    <source>
        <dbReference type="ARBA" id="ARBA00022475"/>
    </source>
</evidence>
<dbReference type="CDD" id="cd17206">
    <property type="entry name" value="FERM_F1_Myosin-X"/>
    <property type="match status" value="1"/>
</dbReference>
<dbReference type="CDD" id="cd14473">
    <property type="entry name" value="FERM_B-lobe"/>
    <property type="match status" value="1"/>
</dbReference>
<dbReference type="InterPro" id="IPR027417">
    <property type="entry name" value="P-loop_NTPase"/>
</dbReference>
<dbReference type="GO" id="GO:0030705">
    <property type="term" value="P:cytoskeleton-dependent intracellular transport"/>
    <property type="evidence" value="ECO:0007669"/>
    <property type="project" value="TreeGrafter"/>
</dbReference>
<keyword evidence="8" id="KW-0677">Repeat</keyword>
<evidence type="ECO:0000259" key="18">
    <source>
        <dbReference type="PROSITE" id="PS50057"/>
    </source>
</evidence>
<dbReference type="InterPro" id="IPR011993">
    <property type="entry name" value="PH-like_dom_sf"/>
</dbReference>
<feature type="domain" description="PH" evidence="17">
    <location>
        <begin position="706"/>
        <end position="811"/>
    </location>
</feature>
<evidence type="ECO:0000256" key="5">
    <source>
        <dbReference type="ARBA" id="ARBA00022448"/>
    </source>
</evidence>
<dbReference type="InterPro" id="IPR051724">
    <property type="entry name" value="Actin_motor_Myosin"/>
</dbReference>
<dbReference type="FunFam" id="1.20.80.10:FF:000020">
    <property type="entry name" value="Unconventional myosin-X"/>
    <property type="match status" value="1"/>
</dbReference>
<dbReference type="Gene3D" id="1.25.40.530">
    <property type="entry name" value="MyTH4 domain"/>
    <property type="match status" value="1"/>
</dbReference>
<sequence>MPDQFDQAVVLNQLRYSGMLETVRIRKAGYAVRRPFQDFYKRYKVLMRNAAVPDDIRGKCTALLQLYDSSNSEWQLGKTKVFLRESLEQKLEKQREEEVTRAAMVIRAHILGYLARKQYRKVLYCVVTIQKNYRAFLLRKRFLHLKKAAIVFQKRLRGQIARRIYRRLLAEKREEEEKRKREEEEQRKREEEERYEEAARKQQELEALQKSQRDAELPCDLEKQKENKQVEEILRLEKEIEDLQRMKERQELSLTEASLQKLQQLRDEELKRLEDEACRAAQEFLESLNFDEIDECVRNIERSLSVGSEFSGEPAAPAEGEEVDEGFEADDDAFKDSPNPSEHGHSDQRTSGIRTSDESSEEDPYMNDTVVPTSPSADSTVLLAPSEHGSSGGEPTYCLPQSGGGLPSPDGDYDYDQDDYEDDSSWCFGQVLVFSTLTDAGHLGGFFCWLTMGSLLVQFEDSEEDFDSRFDTDDELSYRRDSVYSCVTLPYFHSFLYMKGGLMNSWKRRWCVLKDETFLWFRSKQEALKQGWLHKKGGGSSTLSRRNWKKRWFVLRQSKLMYFENDSEEKLKGTLEVRTAKEIIDNTSKENGIDIIMADRTFHLIAESPEDASQWFSVLSQVHASTDQEIREMHDEQANPQNAVGTLDVGLIDSVCASDSPDRPNAFVIITANRVLHCNADTPEEMHHWITLLQRSKGDTRVEGQEFIVRGWLHKEVNNSPKMSSLKLKKRWFVLTHNSLDYYKSSEKNALKLGTLVLNSLCSVVPPDEKVFKETGYWNVTVYGRKHCYRLYTKLLNEATRWSSAIQNVTDTKAPIDTPTQQLIQDIKENCLNSDVVEQIYKRNPILRHTHHPLHSPLLPLPYGDINLNLLKDKGYTTLQDEAIKIFNSLQQLESMSDPIPIIQGILQTGHDLRPLRDELYCQLIKQTNKVPQPGSAGNLCSWQILTCLSCTLLPSRGILKYLRFHLRRIREQFPGTEMEKYSLFIYESLKKTKCREFVPSRDEIEALIHRQEMTSTVYCHGGGSCKITINSHTTAGEVVEKLIRGLAMEDSRNMFALFEYNGSVDKAIESRTIVADVLAKFEKLAATSEVGDLPWKFYFKLYCFLDTDNVPKDSVEFAFMFEQAHEAVIRGHYPAPEENLQVLAALRLQYLQGDYSLHASVPPLEDIYSLQRLKARISQSTKSFTPCERLEKRRTSFLEGTLRRSFRTGSVVRQKVEEEQMLDMWIKEEVSSARASIIDKWKKLQGMGQEQAMTKYMALIKEWPGYGSTLFDVECKEGGFPQDLWLGVSADAVSVYKRGEGRPLEVFQYEHILSFGAPLANTYKIVVDERELLFETSEVVDVAKLMKAYISMIVKKRYSTSRSVSSQGSSR</sequence>
<dbReference type="GO" id="GO:0008360">
    <property type="term" value="P:regulation of cell shape"/>
    <property type="evidence" value="ECO:0007669"/>
    <property type="project" value="TreeGrafter"/>
</dbReference>
<keyword evidence="15" id="KW-0009">Actin-binding</keyword>
<dbReference type="InterPro" id="IPR035963">
    <property type="entry name" value="FERM_2"/>
</dbReference>
<dbReference type="Proteomes" id="UP000291022">
    <property type="component" value="Unassembled WGS sequence"/>
</dbReference>
<keyword evidence="11" id="KW-0175">Coiled coil</keyword>
<dbReference type="InterPro" id="IPR014352">
    <property type="entry name" value="FERM/acyl-CoA-bd_prot_sf"/>
</dbReference>
<dbReference type="InterPro" id="IPR000048">
    <property type="entry name" value="IQ_motif_EF-hand-BS"/>
</dbReference>
<evidence type="ECO:0000256" key="12">
    <source>
        <dbReference type="ARBA" id="ARBA00023136"/>
    </source>
</evidence>
<dbReference type="InterPro" id="IPR041797">
    <property type="entry name" value="MyoX_FERM_C"/>
</dbReference>
<dbReference type="GO" id="GO:0001726">
    <property type="term" value="C:ruffle"/>
    <property type="evidence" value="ECO:0007669"/>
    <property type="project" value="UniProtKB-SubCell"/>
</dbReference>
<dbReference type="SMART" id="SM00015">
    <property type="entry name" value="IQ"/>
    <property type="match status" value="3"/>
</dbReference>
<dbReference type="FunFam" id="1.20.5.190:FF:000026">
    <property type="entry name" value="Unconventional myosin-X"/>
    <property type="match status" value="1"/>
</dbReference>
<evidence type="ECO:0000313" key="21">
    <source>
        <dbReference type="Ensembl" id="ENSUAMP00000031607.1"/>
    </source>
</evidence>
<evidence type="ECO:0000259" key="20">
    <source>
        <dbReference type="PROSITE" id="PS51456"/>
    </source>
</evidence>
<dbReference type="Pfam" id="PF00063">
    <property type="entry name" value="Myosin_head"/>
    <property type="match status" value="1"/>
</dbReference>
<dbReference type="InterPro" id="IPR031971">
    <property type="entry name" value="MYO10_CC"/>
</dbReference>
<comment type="caution">
    <text evidence="15">Lacks conserved residue(s) required for the propagation of feature annotation.</text>
</comment>
<keyword evidence="5" id="KW-0813">Transport</keyword>
<accession>A0A452SGN7</accession>
<evidence type="ECO:0000256" key="10">
    <source>
        <dbReference type="ARBA" id="ARBA00022990"/>
    </source>
</evidence>
<evidence type="ECO:0000256" key="3">
    <source>
        <dbReference type="ARBA" id="ARBA00004466"/>
    </source>
</evidence>
<organism evidence="21 22">
    <name type="scientific">Ursus americanus</name>
    <name type="common">American black bear</name>
    <name type="synonym">Euarctos americanus</name>
    <dbReference type="NCBI Taxonomy" id="9643"/>
    <lineage>
        <taxon>Eukaryota</taxon>
        <taxon>Metazoa</taxon>
        <taxon>Chordata</taxon>
        <taxon>Craniata</taxon>
        <taxon>Vertebrata</taxon>
        <taxon>Euteleostomi</taxon>
        <taxon>Mammalia</taxon>
        <taxon>Eutheria</taxon>
        <taxon>Laurasiatheria</taxon>
        <taxon>Carnivora</taxon>
        <taxon>Caniformia</taxon>
        <taxon>Ursidae</taxon>
        <taxon>Ursus</taxon>
    </lineage>
</organism>
<proteinExistence type="inferred from homology"/>
<dbReference type="PROSITE" id="PS50096">
    <property type="entry name" value="IQ"/>
    <property type="match status" value="2"/>
</dbReference>
<dbReference type="Pfam" id="PF00169">
    <property type="entry name" value="PH"/>
    <property type="match status" value="2"/>
</dbReference>
<dbReference type="PANTHER" id="PTHR46049:SF2">
    <property type="entry name" value="UNCONVENTIONAL MYOSIN-X"/>
    <property type="match status" value="1"/>
</dbReference>
<dbReference type="SUPFAM" id="SSF50729">
    <property type="entry name" value="PH domain-like"/>
    <property type="match status" value="4"/>
</dbReference>
<keyword evidence="10" id="KW-0007">Acetylation</keyword>
<feature type="compositionally biased region" description="Polar residues" evidence="16">
    <location>
        <begin position="370"/>
        <end position="379"/>
    </location>
</feature>
<dbReference type="SUPFAM" id="SSF47031">
    <property type="entry name" value="Second domain of FERM"/>
    <property type="match status" value="1"/>
</dbReference>
<keyword evidence="14" id="KW-0966">Cell projection</keyword>
<dbReference type="GO" id="GO:0051489">
    <property type="term" value="P:regulation of filopodium assembly"/>
    <property type="evidence" value="ECO:0007669"/>
    <property type="project" value="TreeGrafter"/>
</dbReference>
<dbReference type="InterPro" id="IPR019749">
    <property type="entry name" value="Band_41_domain"/>
</dbReference>
<dbReference type="FunFam" id="2.30.29.30:FF:000196">
    <property type="entry name" value="unconventional myosin-X"/>
    <property type="match status" value="1"/>
</dbReference>
<evidence type="ECO:0000256" key="15">
    <source>
        <dbReference type="PROSITE-ProRule" id="PRU00782"/>
    </source>
</evidence>
<dbReference type="GeneTree" id="ENSGT00940000159764"/>
<keyword evidence="15" id="KW-0518">Myosin</keyword>
<feature type="compositionally biased region" description="Acidic residues" evidence="16">
    <location>
        <begin position="319"/>
        <end position="333"/>
    </location>
</feature>
<dbReference type="Gene3D" id="1.20.80.10">
    <property type="match status" value="1"/>
</dbReference>
<dbReference type="FunFam" id="1.25.40.530:FF:000001">
    <property type="entry name" value="Pleckstrin homology domain-containing family H member 2"/>
    <property type="match status" value="1"/>
</dbReference>
<keyword evidence="13" id="KW-0206">Cytoskeleton</keyword>
<dbReference type="CDD" id="cd13202">
    <property type="entry name" value="FERM_C_MyoX"/>
    <property type="match status" value="1"/>
</dbReference>
<feature type="domain" description="PH" evidence="17">
    <location>
        <begin position="526"/>
        <end position="624"/>
    </location>
</feature>
<reference evidence="21" key="2">
    <citation type="submission" date="2025-08" db="UniProtKB">
        <authorList>
            <consortium name="Ensembl"/>
        </authorList>
    </citation>
    <scope>IDENTIFICATION</scope>
</reference>
<keyword evidence="22" id="KW-1185">Reference proteome</keyword>
<dbReference type="GO" id="GO:0005516">
    <property type="term" value="F:calmodulin binding"/>
    <property type="evidence" value="ECO:0007669"/>
    <property type="project" value="UniProtKB-KW"/>
</dbReference>
<reference evidence="22" key="1">
    <citation type="submission" date="2016-06" db="EMBL/GenBank/DDBJ databases">
        <title>De novo assembly and RNA-Seq shows season-dependent expression and editing in black bear kidneys.</title>
        <authorList>
            <person name="Korstanje R."/>
            <person name="Srivastava A."/>
            <person name="Sarsani V.K."/>
            <person name="Sheehan S.M."/>
            <person name="Seger R.L."/>
            <person name="Barter M.E."/>
            <person name="Lindqvist C."/>
            <person name="Brody L.C."/>
            <person name="Mullikin J.C."/>
        </authorList>
    </citation>
    <scope>NUCLEOTIDE SEQUENCE [LARGE SCALE GENOMIC DNA]</scope>
</reference>
<dbReference type="PROSITE" id="PS51016">
    <property type="entry name" value="MYTH4"/>
    <property type="match status" value="1"/>
</dbReference>
<dbReference type="SMART" id="SM00139">
    <property type="entry name" value="MyTH4"/>
    <property type="match status" value="1"/>
</dbReference>
<evidence type="ECO:0000256" key="9">
    <source>
        <dbReference type="ARBA" id="ARBA00022860"/>
    </source>
</evidence>
<dbReference type="InterPro" id="IPR019748">
    <property type="entry name" value="FERM_central"/>
</dbReference>